<dbReference type="Gene3D" id="3.40.1190.20">
    <property type="match status" value="1"/>
</dbReference>
<dbReference type="Pfam" id="PF00294">
    <property type="entry name" value="PfkB"/>
    <property type="match status" value="1"/>
</dbReference>
<keyword evidence="17" id="KW-1185">Reference proteome</keyword>
<keyword evidence="6 14" id="KW-0067">ATP-binding</keyword>
<keyword evidence="9 14" id="KW-0119">Carbohydrate metabolism</keyword>
<evidence type="ECO:0000256" key="13">
    <source>
        <dbReference type="ARBA" id="ARBA00081655"/>
    </source>
</evidence>
<feature type="binding site" evidence="14">
    <location>
        <position position="138"/>
    </location>
    <ligand>
        <name>substrate</name>
    </ligand>
</feature>
<comment type="similarity">
    <text evidence="14">Belongs to the carbohydrate kinase PfkB family. Deoxyribokinase subfamily.</text>
</comment>
<comment type="subcellular location">
    <subcellularLocation>
        <location evidence="14">Cytoplasm</location>
    </subcellularLocation>
</comment>
<dbReference type="RefSeq" id="WP_052652671.1">
    <property type="nucleotide sequence ID" value="NZ_CCXS01000001.1"/>
</dbReference>
<keyword evidence="3 14" id="KW-0479">Metal-binding</keyword>
<proteinExistence type="inferred from homology"/>
<dbReference type="InterPro" id="IPR002139">
    <property type="entry name" value="Ribo/fructo_kinase"/>
</dbReference>
<comment type="subunit">
    <text evidence="14">Homodimer.</text>
</comment>
<name>A0A098ER17_9BACL</name>
<feature type="binding site" evidence="14">
    <location>
        <position position="183"/>
    </location>
    <ligand>
        <name>ATP</name>
        <dbReference type="ChEBI" id="CHEBI:30616"/>
    </ligand>
</feature>
<dbReference type="GO" id="GO:0005524">
    <property type="term" value="F:ATP binding"/>
    <property type="evidence" value="ECO:0007669"/>
    <property type="project" value="UniProtKB-UniRule"/>
</dbReference>
<evidence type="ECO:0000313" key="17">
    <source>
        <dbReference type="Proteomes" id="UP000043699"/>
    </source>
</evidence>
<feature type="binding site" evidence="14">
    <location>
        <begin position="38"/>
        <end position="42"/>
    </location>
    <ligand>
        <name>substrate</name>
    </ligand>
</feature>
<dbReference type="InterPro" id="IPR029056">
    <property type="entry name" value="Ribokinase-like"/>
</dbReference>
<evidence type="ECO:0000313" key="16">
    <source>
        <dbReference type="EMBL" id="CEG23741.1"/>
    </source>
</evidence>
<evidence type="ECO:0000256" key="7">
    <source>
        <dbReference type="ARBA" id="ARBA00022842"/>
    </source>
</evidence>
<dbReference type="GO" id="GO:0005829">
    <property type="term" value="C:cytosol"/>
    <property type="evidence" value="ECO:0007669"/>
    <property type="project" value="TreeGrafter"/>
</dbReference>
<comment type="cofactor">
    <cofactor evidence="14">
        <name>Mg(2+)</name>
        <dbReference type="ChEBI" id="CHEBI:18420"/>
    </cofactor>
</comment>
<dbReference type="GO" id="GO:0004747">
    <property type="term" value="F:ribokinase activity"/>
    <property type="evidence" value="ECO:0007669"/>
    <property type="project" value="UniProtKB-UniRule"/>
</dbReference>
<feature type="binding site" evidence="14">
    <location>
        <position position="284"/>
    </location>
    <ligand>
        <name>K(+)</name>
        <dbReference type="ChEBI" id="CHEBI:29103"/>
    </ligand>
</feature>
<feature type="binding site" evidence="14">
    <location>
        <begin position="250"/>
        <end position="251"/>
    </location>
    <ligand>
        <name>ATP</name>
        <dbReference type="ChEBI" id="CHEBI:30616"/>
    </ligand>
</feature>
<gene>
    <name evidence="16" type="primary">rbsK</name>
    <name evidence="14" type="synonym">deoK</name>
    <name evidence="16" type="ORF">BN1080_02745</name>
</gene>
<evidence type="ECO:0000256" key="14">
    <source>
        <dbReference type="HAMAP-Rule" id="MF_01987"/>
    </source>
</evidence>
<keyword evidence="7 14" id="KW-0460">Magnesium</keyword>
<evidence type="ECO:0000256" key="2">
    <source>
        <dbReference type="ARBA" id="ARBA00022679"/>
    </source>
</evidence>
<feature type="binding site" evidence="14">
    <location>
        <begin position="10"/>
        <end position="12"/>
    </location>
    <ligand>
        <name>substrate</name>
    </ligand>
</feature>
<keyword evidence="2 14" id="KW-0808">Transferase</keyword>
<evidence type="ECO:0000256" key="6">
    <source>
        <dbReference type="ARBA" id="ARBA00022840"/>
    </source>
</evidence>
<dbReference type="AlphaFoldDB" id="A0A098ER17"/>
<dbReference type="CDD" id="cd01174">
    <property type="entry name" value="ribokinase"/>
    <property type="match status" value="1"/>
</dbReference>
<feature type="binding site" evidence="14">
    <location>
        <position position="275"/>
    </location>
    <ligand>
        <name>ATP</name>
        <dbReference type="ChEBI" id="CHEBI:30616"/>
    </ligand>
</feature>
<feature type="site" description="Important for substrate specificity" evidence="14">
    <location>
        <position position="10"/>
    </location>
</feature>
<sequence length="300" mass="32402">MDIAVIGSNMVDLITYLERMPEEGETLEAPEFEMGCGGKGANQAVAASRLGSDILMVTKVGNDLFGQNTIENFKANGVRIEGVEVGTKTSGAAPIFVDPNAKNRIIIIQGANSELVPETLENHRSRIKQAKLIVLQLEIPLETVYHAIQMGEELGIPVLLNPAPANPELDIAYVKKCTYFAPNESELGILTGMPVKTVDEIKSAAVSLVHKGVQNLIVTMGDKGVLWMNAEKEVFIEAEKVKAVDTTGAGDSFIGCFAHFVTKGSPVEDALQQANRYAAQAVQRRGTQTSYPTLEEFRAN</sequence>
<keyword evidence="8 14" id="KW-0630">Potassium</keyword>
<feature type="binding site" evidence="14">
    <location>
        <position position="286"/>
    </location>
    <ligand>
        <name>K(+)</name>
        <dbReference type="ChEBI" id="CHEBI:29103"/>
    </ligand>
</feature>
<feature type="binding site" evidence="14">
    <location>
        <position position="247"/>
    </location>
    <ligand>
        <name>K(+)</name>
        <dbReference type="ChEBI" id="CHEBI:29103"/>
    </ligand>
</feature>
<feature type="active site" description="Proton acceptor" evidence="14">
    <location>
        <position position="251"/>
    </location>
</feature>
<dbReference type="HAMAP" id="MF_01987">
    <property type="entry name" value="Ribokinase"/>
    <property type="match status" value="1"/>
</dbReference>
<feature type="binding site" evidence="14">
    <location>
        <position position="245"/>
    </location>
    <ligand>
        <name>K(+)</name>
        <dbReference type="ChEBI" id="CHEBI:29103"/>
    </ligand>
</feature>
<evidence type="ECO:0000256" key="3">
    <source>
        <dbReference type="ARBA" id="ARBA00022723"/>
    </source>
</evidence>
<dbReference type="SUPFAM" id="SSF53613">
    <property type="entry name" value="Ribokinase-like"/>
    <property type="match status" value="1"/>
</dbReference>
<protein>
    <recommendedName>
        <fullName evidence="12 14">Deoxyribokinase</fullName>
        <shortName evidence="14">dRK</shortName>
        <ecNumber evidence="11 14">2.7.1.229</ecNumber>
    </recommendedName>
    <alternativeName>
        <fullName evidence="13 14">ATP:2-deoxy-D-ribose 5-phosphotransferase</fullName>
    </alternativeName>
</protein>
<organism evidence="16 17">
    <name type="scientific">Planococcus massiliensis</name>
    <dbReference type="NCBI Taxonomy" id="1499687"/>
    <lineage>
        <taxon>Bacteria</taxon>
        <taxon>Bacillati</taxon>
        <taxon>Bacillota</taxon>
        <taxon>Bacilli</taxon>
        <taxon>Bacillales</taxon>
        <taxon>Caryophanaceae</taxon>
        <taxon>Planococcus</taxon>
    </lineage>
</organism>
<evidence type="ECO:0000256" key="1">
    <source>
        <dbReference type="ARBA" id="ARBA00022490"/>
    </source>
</evidence>
<dbReference type="UniPathway" id="UPA00916">
    <property type="reaction ID" value="UER00889"/>
</dbReference>
<dbReference type="FunFam" id="3.40.1190.20:FF:000010">
    <property type="entry name" value="Ribokinase"/>
    <property type="match status" value="1"/>
</dbReference>
<feature type="binding site" evidence="14">
    <location>
        <position position="290"/>
    </location>
    <ligand>
        <name>K(+)</name>
        <dbReference type="ChEBI" id="CHEBI:29103"/>
    </ligand>
</feature>
<keyword evidence="1 14" id="KW-0963">Cytoplasm</keyword>
<evidence type="ECO:0000256" key="12">
    <source>
        <dbReference type="ARBA" id="ARBA00071515"/>
    </source>
</evidence>
<evidence type="ECO:0000256" key="11">
    <source>
        <dbReference type="ARBA" id="ARBA00066926"/>
    </source>
</evidence>
<dbReference type="PANTHER" id="PTHR10584:SF166">
    <property type="entry name" value="RIBOKINASE"/>
    <property type="match status" value="1"/>
</dbReference>
<feature type="binding site" evidence="14">
    <location>
        <position position="281"/>
    </location>
    <ligand>
        <name>K(+)</name>
        <dbReference type="ChEBI" id="CHEBI:29103"/>
    </ligand>
</feature>
<dbReference type="PANTHER" id="PTHR10584">
    <property type="entry name" value="SUGAR KINASE"/>
    <property type="match status" value="1"/>
</dbReference>
<comment type="catalytic activity">
    <reaction evidence="10">
        <text>2-deoxy-D-ribose + ATP = 2-deoxy-D-ribose 5-phosphate + ADP + H(+)</text>
        <dbReference type="Rhea" id="RHEA:30871"/>
        <dbReference type="ChEBI" id="CHEBI:15378"/>
        <dbReference type="ChEBI" id="CHEBI:30616"/>
        <dbReference type="ChEBI" id="CHEBI:62877"/>
        <dbReference type="ChEBI" id="CHEBI:90761"/>
        <dbReference type="ChEBI" id="CHEBI:456216"/>
        <dbReference type="EC" id="2.7.1.229"/>
    </reaction>
    <physiologicalReaction direction="left-to-right" evidence="10">
        <dbReference type="Rhea" id="RHEA:30872"/>
    </physiologicalReaction>
</comment>
<evidence type="ECO:0000256" key="10">
    <source>
        <dbReference type="ARBA" id="ARBA00051363"/>
    </source>
</evidence>
<dbReference type="STRING" id="1499687.BN1080_02745"/>
<dbReference type="OrthoDB" id="9775849at2"/>
<evidence type="ECO:0000256" key="4">
    <source>
        <dbReference type="ARBA" id="ARBA00022741"/>
    </source>
</evidence>
<evidence type="ECO:0000256" key="8">
    <source>
        <dbReference type="ARBA" id="ARBA00022958"/>
    </source>
</evidence>
<dbReference type="InterPro" id="IPR011611">
    <property type="entry name" value="PfkB_dom"/>
</dbReference>
<keyword evidence="4 14" id="KW-0547">Nucleotide-binding</keyword>
<dbReference type="GO" id="GO:0046872">
    <property type="term" value="F:metal ion binding"/>
    <property type="evidence" value="ECO:0007669"/>
    <property type="project" value="UniProtKB-KW"/>
</dbReference>
<keyword evidence="5 14" id="KW-0418">Kinase</keyword>
<feature type="domain" description="Carbohydrate kinase PfkB" evidence="15">
    <location>
        <begin position="2"/>
        <end position="293"/>
    </location>
</feature>
<dbReference type="Proteomes" id="UP000043699">
    <property type="component" value="Unassembled WGS sequence"/>
</dbReference>
<feature type="binding site" evidence="14">
    <location>
        <position position="251"/>
    </location>
    <ligand>
        <name>substrate</name>
    </ligand>
</feature>
<comment type="function">
    <text evidence="14">Catalyzes the ATP-dependent phosphorylation of 2-deoxy-D-ribose to 2-deoxy-D-ribose 5-phosphate (dRib-5P), allowing the use of deoxyribose as the sole carbon source.</text>
</comment>
<evidence type="ECO:0000259" key="15">
    <source>
        <dbReference type="Pfam" id="PF00294"/>
    </source>
</evidence>
<dbReference type="PRINTS" id="PR00990">
    <property type="entry name" value="RIBOKINASE"/>
</dbReference>
<dbReference type="GO" id="GO:0019303">
    <property type="term" value="P:D-ribose catabolic process"/>
    <property type="evidence" value="ECO:0007669"/>
    <property type="project" value="UniProtKB-UniPathway"/>
</dbReference>
<dbReference type="InterPro" id="IPR011877">
    <property type="entry name" value="Ribokinase"/>
</dbReference>
<feature type="binding site" evidence="14">
    <location>
        <begin position="219"/>
        <end position="224"/>
    </location>
    <ligand>
        <name>ATP</name>
        <dbReference type="ChEBI" id="CHEBI:30616"/>
    </ligand>
</feature>
<dbReference type="NCBIfam" id="TIGR02152">
    <property type="entry name" value="D_ribokin_bact"/>
    <property type="match status" value="1"/>
</dbReference>
<dbReference type="EMBL" id="CCXS01000001">
    <property type="protein sequence ID" value="CEG23741.1"/>
    <property type="molecule type" value="Genomic_DNA"/>
</dbReference>
<evidence type="ECO:0000256" key="5">
    <source>
        <dbReference type="ARBA" id="ARBA00022777"/>
    </source>
</evidence>
<accession>A0A098ER17</accession>
<evidence type="ECO:0000256" key="9">
    <source>
        <dbReference type="ARBA" id="ARBA00023277"/>
    </source>
</evidence>
<reference evidence="16 17" key="1">
    <citation type="submission" date="2014-09" db="EMBL/GenBank/DDBJ databases">
        <authorList>
            <person name="Urmite Genomes Urmite Genomes"/>
        </authorList>
    </citation>
    <scope>NUCLEOTIDE SEQUENCE [LARGE SCALE GENOMIC DNA]</scope>
    <source>
        <strain evidence="16 17">ES2</strain>
    </source>
</reference>
<dbReference type="EC" id="2.7.1.229" evidence="11 14"/>